<keyword evidence="2" id="KW-1185">Reference proteome</keyword>
<comment type="caution">
    <text evidence="1">The sequence shown here is derived from an EMBL/GenBank/DDBJ whole genome shotgun (WGS) entry which is preliminary data.</text>
</comment>
<reference evidence="2" key="1">
    <citation type="journal article" date="2023" name="Front. Plant Sci.">
        <title>Chromosomal-level genome assembly of Melastoma candidum provides insights into trichome evolution.</title>
        <authorList>
            <person name="Zhong Y."/>
            <person name="Wu W."/>
            <person name="Sun C."/>
            <person name="Zou P."/>
            <person name="Liu Y."/>
            <person name="Dai S."/>
            <person name="Zhou R."/>
        </authorList>
    </citation>
    <scope>NUCLEOTIDE SEQUENCE [LARGE SCALE GENOMIC DNA]</scope>
</reference>
<gene>
    <name evidence="1" type="ORF">MLD38_014422</name>
</gene>
<organism evidence="1 2">
    <name type="scientific">Melastoma candidum</name>
    <dbReference type="NCBI Taxonomy" id="119954"/>
    <lineage>
        <taxon>Eukaryota</taxon>
        <taxon>Viridiplantae</taxon>
        <taxon>Streptophyta</taxon>
        <taxon>Embryophyta</taxon>
        <taxon>Tracheophyta</taxon>
        <taxon>Spermatophyta</taxon>
        <taxon>Magnoliopsida</taxon>
        <taxon>eudicotyledons</taxon>
        <taxon>Gunneridae</taxon>
        <taxon>Pentapetalae</taxon>
        <taxon>rosids</taxon>
        <taxon>malvids</taxon>
        <taxon>Myrtales</taxon>
        <taxon>Melastomataceae</taxon>
        <taxon>Melastomatoideae</taxon>
        <taxon>Melastomateae</taxon>
        <taxon>Melastoma</taxon>
    </lineage>
</organism>
<accession>A0ACB9RFU1</accession>
<protein>
    <submittedName>
        <fullName evidence="1">Uncharacterized protein</fullName>
    </submittedName>
</protein>
<evidence type="ECO:0000313" key="1">
    <source>
        <dbReference type="EMBL" id="KAI4376686.1"/>
    </source>
</evidence>
<evidence type="ECO:0000313" key="2">
    <source>
        <dbReference type="Proteomes" id="UP001057402"/>
    </source>
</evidence>
<dbReference type="EMBL" id="CM042883">
    <property type="protein sequence ID" value="KAI4376686.1"/>
    <property type="molecule type" value="Genomic_DNA"/>
</dbReference>
<dbReference type="Proteomes" id="UP001057402">
    <property type="component" value="Chromosome 4"/>
</dbReference>
<sequence length="307" mass="34153">MCPLIKIAARREIAKMIIMQDYPLHMIEQPGIWVIYSSLVISWITIGKCNVVVEPFPESDTALSHAVAACPGDWNLETKLFSVTFHQALTQAGHENLESTVLANKNTSVLNGQLLLGNCIAPPLSCDDGHAGCRAGYHKEKYYESPSLDVRKHVEILCTYLKPIYDDAASILVTTRSPTVITFVHELRKIQADLARAVTSEDPFVADLTKPMLEKIDKCWKDCCQVLAMAEACGVQLHKNIWRRSAELRQVSTVPSVLVSDLTNREKDKYKCSSRPEIMEASLCAKDWPQCGSAPISNVHVKMEVSV</sequence>
<proteinExistence type="predicted"/>
<name>A0ACB9RFU1_9MYRT</name>